<dbReference type="Gene3D" id="1.10.10.10">
    <property type="entry name" value="Winged helix-like DNA-binding domain superfamily/Winged helix DNA-binding domain"/>
    <property type="match status" value="2"/>
</dbReference>
<feature type="compositionally biased region" description="Acidic residues" evidence="20">
    <location>
        <begin position="1410"/>
        <end position="1419"/>
    </location>
</feature>
<feature type="compositionally biased region" description="Basic and acidic residues" evidence="20">
    <location>
        <begin position="1265"/>
        <end position="1301"/>
    </location>
</feature>
<evidence type="ECO:0000256" key="8">
    <source>
        <dbReference type="ARBA" id="ARBA00022723"/>
    </source>
</evidence>
<evidence type="ECO:0000256" key="14">
    <source>
        <dbReference type="ARBA" id="ARBA00022990"/>
    </source>
</evidence>
<feature type="compositionally biased region" description="Low complexity" evidence="20">
    <location>
        <begin position="755"/>
        <end position="770"/>
    </location>
</feature>
<keyword evidence="16" id="KW-0010">Activator</keyword>
<dbReference type="FunFam" id="3.30.40.10:FF:000005">
    <property type="entry name" value="zinc finger protein isoform X1"/>
    <property type="match status" value="1"/>
</dbReference>
<gene>
    <name evidence="25" type="ORF">CGI_10025017</name>
</gene>
<dbReference type="InterPro" id="IPR050603">
    <property type="entry name" value="MYST_HAT"/>
</dbReference>
<feature type="domain" description="H15" evidence="22">
    <location>
        <begin position="91"/>
        <end position="168"/>
    </location>
</feature>
<dbReference type="InterPro" id="IPR036388">
    <property type="entry name" value="WH-like_DNA-bd_sf"/>
</dbReference>
<evidence type="ECO:0000256" key="19">
    <source>
        <dbReference type="ARBA" id="ARBA00048017"/>
    </source>
</evidence>
<dbReference type="Gene3D" id="3.30.60.60">
    <property type="entry name" value="N-acetyl transferase-like"/>
    <property type="match status" value="1"/>
</dbReference>
<keyword evidence="15" id="KW-0805">Transcription regulation</keyword>
<organism evidence="25">
    <name type="scientific">Magallana gigas</name>
    <name type="common">Pacific oyster</name>
    <name type="synonym">Crassostrea gigas</name>
    <dbReference type="NCBI Taxonomy" id="29159"/>
    <lineage>
        <taxon>Eukaryota</taxon>
        <taxon>Metazoa</taxon>
        <taxon>Spiralia</taxon>
        <taxon>Lophotrochozoa</taxon>
        <taxon>Mollusca</taxon>
        <taxon>Bivalvia</taxon>
        <taxon>Autobranchia</taxon>
        <taxon>Pteriomorphia</taxon>
        <taxon>Ostreida</taxon>
        <taxon>Ostreoidea</taxon>
        <taxon>Ostreidae</taxon>
        <taxon>Magallana</taxon>
    </lineage>
</organism>
<evidence type="ECO:0000256" key="18">
    <source>
        <dbReference type="ARBA" id="ARBA00023242"/>
    </source>
</evidence>
<dbReference type="PANTHER" id="PTHR10615:SF217">
    <property type="entry name" value="HISTONE ACETYLTRANSFERASE"/>
    <property type="match status" value="1"/>
</dbReference>
<comment type="catalytic activity">
    <reaction evidence="19">
        <text>L-lysyl-[protein] + acetyl-CoA = N(6)-acetyl-L-lysyl-[protein] + CoA + H(+)</text>
        <dbReference type="Rhea" id="RHEA:45948"/>
        <dbReference type="Rhea" id="RHEA-COMP:9752"/>
        <dbReference type="Rhea" id="RHEA-COMP:10731"/>
        <dbReference type="ChEBI" id="CHEBI:15378"/>
        <dbReference type="ChEBI" id="CHEBI:29969"/>
        <dbReference type="ChEBI" id="CHEBI:57287"/>
        <dbReference type="ChEBI" id="CHEBI:57288"/>
        <dbReference type="ChEBI" id="CHEBI:61930"/>
        <dbReference type="EC" id="2.3.1.48"/>
    </reaction>
</comment>
<keyword evidence="11" id="KW-0862">Zinc</keyword>
<dbReference type="CDD" id="cd15527">
    <property type="entry name" value="PHD2_KAT6A_6B"/>
    <property type="match status" value="1"/>
</dbReference>
<evidence type="ECO:0000256" key="10">
    <source>
        <dbReference type="ARBA" id="ARBA00022771"/>
    </source>
</evidence>
<dbReference type="SUPFAM" id="SSF57903">
    <property type="entry name" value="FYVE/PHD zinc finger"/>
    <property type="match status" value="1"/>
</dbReference>
<feature type="compositionally biased region" description="Acidic residues" evidence="20">
    <location>
        <begin position="1561"/>
        <end position="1577"/>
    </location>
</feature>
<dbReference type="GO" id="GO:0003677">
    <property type="term" value="F:DNA binding"/>
    <property type="evidence" value="ECO:0007669"/>
    <property type="project" value="InterPro"/>
</dbReference>
<evidence type="ECO:0000256" key="17">
    <source>
        <dbReference type="ARBA" id="ARBA00023163"/>
    </source>
</evidence>
<keyword evidence="9" id="KW-0677">Repeat</keyword>
<feature type="compositionally biased region" description="Low complexity" evidence="20">
    <location>
        <begin position="584"/>
        <end position="597"/>
    </location>
</feature>
<feature type="compositionally biased region" description="Acidic residues" evidence="20">
    <location>
        <begin position="1207"/>
        <end position="1216"/>
    </location>
</feature>
<dbReference type="SUPFAM" id="SSF103637">
    <property type="entry name" value="CCHHC domain"/>
    <property type="match status" value="1"/>
</dbReference>
<dbReference type="GO" id="GO:0000786">
    <property type="term" value="C:nucleosome"/>
    <property type="evidence" value="ECO:0007669"/>
    <property type="project" value="InterPro"/>
</dbReference>
<accession>K1RAE7</accession>
<dbReference type="GO" id="GO:0008270">
    <property type="term" value="F:zinc ion binding"/>
    <property type="evidence" value="ECO:0007669"/>
    <property type="project" value="UniProtKB-KW"/>
</dbReference>
<evidence type="ECO:0000256" key="5">
    <source>
        <dbReference type="ARBA" id="ARBA00022499"/>
    </source>
</evidence>
<evidence type="ECO:0000256" key="9">
    <source>
        <dbReference type="ARBA" id="ARBA00022737"/>
    </source>
</evidence>
<evidence type="ECO:0000256" key="7">
    <source>
        <dbReference type="ARBA" id="ARBA00022679"/>
    </source>
</evidence>
<evidence type="ECO:0000256" key="20">
    <source>
        <dbReference type="SAM" id="MobiDB-lite"/>
    </source>
</evidence>
<dbReference type="PROSITE" id="PS52014">
    <property type="entry name" value="SAMD1_WH"/>
    <property type="match status" value="1"/>
</dbReference>
<feature type="region of interest" description="Disordered" evidence="20">
    <location>
        <begin position="1665"/>
        <end position="1684"/>
    </location>
</feature>
<feature type="domain" description="PHD-type" evidence="21">
    <location>
        <begin position="206"/>
        <end position="265"/>
    </location>
</feature>
<dbReference type="InterPro" id="IPR019787">
    <property type="entry name" value="Znf_PHD-finger"/>
</dbReference>
<feature type="compositionally biased region" description="Polar residues" evidence="20">
    <location>
        <begin position="1882"/>
        <end position="1894"/>
    </location>
</feature>
<dbReference type="GO" id="GO:0005634">
    <property type="term" value="C:nucleus"/>
    <property type="evidence" value="ECO:0007669"/>
    <property type="project" value="UniProtKB-SubCell"/>
</dbReference>
<dbReference type="PROSITE" id="PS50016">
    <property type="entry name" value="ZF_PHD_2"/>
    <property type="match status" value="2"/>
</dbReference>
<evidence type="ECO:0000256" key="13">
    <source>
        <dbReference type="ARBA" id="ARBA00022853"/>
    </source>
</evidence>
<feature type="domain" description="SAMD1-like winged helix (WH)" evidence="24">
    <location>
        <begin position="7"/>
        <end position="84"/>
    </location>
</feature>
<keyword evidence="17" id="KW-0804">Transcription</keyword>
<evidence type="ECO:0000259" key="24">
    <source>
        <dbReference type="PROSITE" id="PS52014"/>
    </source>
</evidence>
<dbReference type="PROSITE" id="PS51504">
    <property type="entry name" value="H15"/>
    <property type="match status" value="1"/>
</dbReference>
<feature type="compositionally biased region" description="Basic and acidic residues" evidence="20">
    <location>
        <begin position="1338"/>
        <end position="1364"/>
    </location>
</feature>
<evidence type="ECO:0000256" key="6">
    <source>
        <dbReference type="ARBA" id="ARBA00022553"/>
    </source>
</evidence>
<feature type="compositionally biased region" description="Polar residues" evidence="20">
    <location>
        <begin position="703"/>
        <end position="725"/>
    </location>
</feature>
<feature type="compositionally biased region" description="Basic and acidic residues" evidence="20">
    <location>
        <begin position="1217"/>
        <end position="1235"/>
    </location>
</feature>
<protein>
    <recommendedName>
        <fullName evidence="3">histone acetyltransferase</fullName>
        <ecNumber evidence="3">2.3.1.48</ecNumber>
    </recommendedName>
</protein>
<feature type="compositionally biased region" description="Basic and acidic residues" evidence="20">
    <location>
        <begin position="1535"/>
        <end position="1547"/>
    </location>
</feature>
<reference evidence="25" key="1">
    <citation type="journal article" date="2012" name="Nature">
        <title>The oyster genome reveals stress adaptation and complexity of shell formation.</title>
        <authorList>
            <person name="Zhang G."/>
            <person name="Fang X."/>
            <person name="Guo X."/>
            <person name="Li L."/>
            <person name="Luo R."/>
            <person name="Xu F."/>
            <person name="Yang P."/>
            <person name="Zhang L."/>
            <person name="Wang X."/>
            <person name="Qi H."/>
            <person name="Xiong Z."/>
            <person name="Que H."/>
            <person name="Xie Y."/>
            <person name="Holland P.W."/>
            <person name="Paps J."/>
            <person name="Zhu Y."/>
            <person name="Wu F."/>
            <person name="Chen Y."/>
            <person name="Wang J."/>
            <person name="Peng C."/>
            <person name="Meng J."/>
            <person name="Yang L."/>
            <person name="Liu J."/>
            <person name="Wen B."/>
            <person name="Zhang N."/>
            <person name="Huang Z."/>
            <person name="Zhu Q."/>
            <person name="Feng Y."/>
            <person name="Mount A."/>
            <person name="Hedgecock D."/>
            <person name="Xu Z."/>
            <person name="Liu Y."/>
            <person name="Domazet-Loso T."/>
            <person name="Du Y."/>
            <person name="Sun X."/>
            <person name="Zhang S."/>
            <person name="Liu B."/>
            <person name="Cheng P."/>
            <person name="Jiang X."/>
            <person name="Li J."/>
            <person name="Fan D."/>
            <person name="Wang W."/>
            <person name="Fu W."/>
            <person name="Wang T."/>
            <person name="Wang B."/>
            <person name="Zhang J."/>
            <person name="Peng Z."/>
            <person name="Li Y."/>
            <person name="Li N."/>
            <person name="Wang J."/>
            <person name="Chen M."/>
            <person name="He Y."/>
            <person name="Tan F."/>
            <person name="Song X."/>
            <person name="Zheng Q."/>
            <person name="Huang R."/>
            <person name="Yang H."/>
            <person name="Du X."/>
            <person name="Chen L."/>
            <person name="Yang M."/>
            <person name="Gaffney P.M."/>
            <person name="Wang S."/>
            <person name="Luo L."/>
            <person name="She Z."/>
            <person name="Ming Y."/>
            <person name="Huang W."/>
            <person name="Zhang S."/>
            <person name="Huang B."/>
            <person name="Zhang Y."/>
            <person name="Qu T."/>
            <person name="Ni P."/>
            <person name="Miao G."/>
            <person name="Wang J."/>
            <person name="Wang Q."/>
            <person name="Steinberg C.E."/>
            <person name="Wang H."/>
            <person name="Li N."/>
            <person name="Qian L."/>
            <person name="Zhang G."/>
            <person name="Li Y."/>
            <person name="Yang H."/>
            <person name="Liu X."/>
            <person name="Wang J."/>
            <person name="Yin Y."/>
            <person name="Wang J."/>
        </authorList>
    </citation>
    <scope>NUCLEOTIDE SEQUENCE [LARGE SCALE GENOMIC DNA]</scope>
    <source>
        <strain evidence="25">05x7-T-G4-1.051#20</strain>
    </source>
</reference>
<dbReference type="FunFam" id="3.30.60.60:FF:000001">
    <property type="entry name" value="Histone acetyltransferase"/>
    <property type="match status" value="1"/>
</dbReference>
<dbReference type="InterPro" id="IPR002515">
    <property type="entry name" value="Znf_C2H2C"/>
</dbReference>
<dbReference type="Pfam" id="PF00628">
    <property type="entry name" value="PHD"/>
    <property type="match status" value="1"/>
</dbReference>
<keyword evidence="8" id="KW-0479">Metal-binding</keyword>
<dbReference type="FunCoup" id="K1RAE7">
    <property type="interactions" value="5"/>
</dbReference>
<dbReference type="GO" id="GO:0006357">
    <property type="term" value="P:regulation of transcription by RNA polymerase II"/>
    <property type="evidence" value="ECO:0007669"/>
    <property type="project" value="TreeGrafter"/>
</dbReference>
<dbReference type="GO" id="GO:0003682">
    <property type="term" value="F:chromatin binding"/>
    <property type="evidence" value="ECO:0007669"/>
    <property type="project" value="TreeGrafter"/>
</dbReference>
<feature type="compositionally biased region" description="Polar residues" evidence="20">
    <location>
        <begin position="1641"/>
        <end position="1654"/>
    </location>
</feature>
<dbReference type="PROSITE" id="PS51726">
    <property type="entry name" value="MYST_HAT"/>
    <property type="match status" value="1"/>
</dbReference>
<dbReference type="InterPro" id="IPR011011">
    <property type="entry name" value="Znf_FYVE_PHD"/>
</dbReference>
<proteinExistence type="inferred from homology"/>
<evidence type="ECO:0000256" key="15">
    <source>
        <dbReference type="ARBA" id="ARBA00023015"/>
    </source>
</evidence>
<feature type="compositionally biased region" description="Polar residues" evidence="20">
    <location>
        <begin position="1612"/>
        <end position="1627"/>
    </location>
</feature>
<evidence type="ECO:0000259" key="23">
    <source>
        <dbReference type="PROSITE" id="PS51726"/>
    </source>
</evidence>
<evidence type="ECO:0000259" key="22">
    <source>
        <dbReference type="PROSITE" id="PS51504"/>
    </source>
</evidence>
<dbReference type="EMBL" id="JH818313">
    <property type="protein sequence ID" value="EKC31016.1"/>
    <property type="molecule type" value="Genomic_DNA"/>
</dbReference>
<dbReference type="InterPro" id="IPR013083">
    <property type="entry name" value="Znf_RING/FYVE/PHD"/>
</dbReference>
<dbReference type="InterPro" id="IPR005818">
    <property type="entry name" value="Histone_H1/H5_H15"/>
</dbReference>
<dbReference type="SMART" id="SM00249">
    <property type="entry name" value="PHD"/>
    <property type="match status" value="2"/>
</dbReference>
<keyword evidence="6" id="KW-0597">Phosphoprotein</keyword>
<evidence type="ECO:0000259" key="21">
    <source>
        <dbReference type="PROSITE" id="PS50016"/>
    </source>
</evidence>
<dbReference type="FunFam" id="1.10.10.10:FF:000123">
    <property type="entry name" value="Histone acetyltransferase"/>
    <property type="match status" value="1"/>
</dbReference>
<dbReference type="HOGENOM" id="CLU_233323_0_0_1"/>
<name>K1RAE7_MAGGI</name>
<feature type="compositionally biased region" description="Acidic residues" evidence="20">
    <location>
        <begin position="772"/>
        <end position="784"/>
    </location>
</feature>
<dbReference type="InterPro" id="IPR040706">
    <property type="entry name" value="Zf-MYST"/>
</dbReference>
<feature type="compositionally biased region" description="Polar residues" evidence="20">
    <location>
        <begin position="1365"/>
        <end position="1389"/>
    </location>
</feature>
<dbReference type="InterPro" id="IPR002717">
    <property type="entry name" value="HAT_MYST-type"/>
</dbReference>
<keyword evidence="12" id="KW-0832">Ubl conjugation</keyword>
<evidence type="ECO:0000256" key="16">
    <source>
        <dbReference type="ARBA" id="ARBA00023159"/>
    </source>
</evidence>
<dbReference type="SUPFAM" id="SSF46785">
    <property type="entry name" value="Winged helix' DNA-binding domain"/>
    <property type="match status" value="1"/>
</dbReference>
<dbReference type="InterPro" id="IPR036060">
    <property type="entry name" value="Znf_C2H2C_sf"/>
</dbReference>
<feature type="region of interest" description="Disordered" evidence="20">
    <location>
        <begin position="579"/>
        <end position="644"/>
    </location>
</feature>
<feature type="compositionally biased region" description="Polar residues" evidence="20">
    <location>
        <begin position="607"/>
        <end position="619"/>
    </location>
</feature>
<dbReference type="Pfam" id="PF21524">
    <property type="entry name" value="SAMD1_WH"/>
    <property type="match status" value="1"/>
</dbReference>
<evidence type="ECO:0000256" key="11">
    <source>
        <dbReference type="ARBA" id="ARBA00022833"/>
    </source>
</evidence>
<dbReference type="GO" id="GO:0010484">
    <property type="term" value="F:histone H3 acetyltransferase activity"/>
    <property type="evidence" value="ECO:0007669"/>
    <property type="project" value="TreeGrafter"/>
</dbReference>
<keyword evidence="7 25" id="KW-0808">Transferase</keyword>
<dbReference type="Pfam" id="PF17772">
    <property type="entry name" value="zf-MYST"/>
    <property type="match status" value="1"/>
</dbReference>
<feature type="region of interest" description="Disordered" evidence="20">
    <location>
        <begin position="683"/>
        <end position="795"/>
    </location>
</feature>
<dbReference type="GO" id="GO:0070775">
    <property type="term" value="C:H3 histone acetyltransferase complex"/>
    <property type="evidence" value="ECO:0007669"/>
    <property type="project" value="UniProtKB-ARBA"/>
</dbReference>
<dbReference type="CDD" id="cd04301">
    <property type="entry name" value="NAT_SF"/>
    <property type="match status" value="1"/>
</dbReference>
<feature type="domain" description="PHD-type" evidence="21">
    <location>
        <begin position="262"/>
        <end position="312"/>
    </location>
</feature>
<dbReference type="InterPro" id="IPR016181">
    <property type="entry name" value="Acyl_CoA_acyltransferase"/>
</dbReference>
<keyword evidence="5" id="KW-1017">Isopeptide bond</keyword>
<dbReference type="FunFam" id="3.40.630.30:FF:000001">
    <property type="entry name" value="Histone acetyltransferase"/>
    <property type="match status" value="1"/>
</dbReference>
<dbReference type="SUPFAM" id="SSF55729">
    <property type="entry name" value="Acyl-CoA N-acyltransferases (Nat)"/>
    <property type="match status" value="1"/>
</dbReference>
<evidence type="ECO:0000256" key="12">
    <source>
        <dbReference type="ARBA" id="ARBA00022843"/>
    </source>
</evidence>
<feature type="compositionally biased region" description="Basic and acidic residues" evidence="20">
    <location>
        <begin position="1194"/>
        <end position="1206"/>
    </location>
</feature>
<evidence type="ECO:0000256" key="4">
    <source>
        <dbReference type="ARBA" id="ARBA00022491"/>
    </source>
</evidence>
<dbReference type="Gene3D" id="3.30.40.10">
    <property type="entry name" value="Zinc/RING finger domain, C3HC4 (zinc finger)"/>
    <property type="match status" value="1"/>
</dbReference>
<dbReference type="Gene3D" id="4.10.320.30">
    <property type="match status" value="1"/>
</dbReference>
<keyword evidence="10" id="KW-0863">Zinc-finger</keyword>
<feature type="region of interest" description="Disordered" evidence="20">
    <location>
        <begin position="1854"/>
        <end position="1894"/>
    </location>
</feature>
<keyword evidence="13" id="KW-0156">Chromatin regulator</keyword>
<feature type="region of interest" description="Disordered" evidence="20">
    <location>
        <begin position="1183"/>
        <end position="1582"/>
    </location>
</feature>
<dbReference type="InterPro" id="IPR036390">
    <property type="entry name" value="WH_DNA-bd_sf"/>
</dbReference>
<feature type="region of interest" description="Disordered" evidence="20">
    <location>
        <begin position="387"/>
        <end position="434"/>
    </location>
</feature>
<dbReference type="PROSITE" id="PS51802">
    <property type="entry name" value="ZF_CCHHC"/>
    <property type="match status" value="1"/>
</dbReference>
<feature type="compositionally biased region" description="Basic and acidic residues" evidence="20">
    <location>
        <begin position="1450"/>
        <end position="1469"/>
    </location>
</feature>
<dbReference type="Gene3D" id="3.40.630.30">
    <property type="match status" value="1"/>
</dbReference>
<dbReference type="GO" id="GO:0006334">
    <property type="term" value="P:nucleosome assembly"/>
    <property type="evidence" value="ECO:0007669"/>
    <property type="project" value="InterPro"/>
</dbReference>
<evidence type="ECO:0000313" key="25">
    <source>
        <dbReference type="EMBL" id="EKC31016.1"/>
    </source>
</evidence>
<evidence type="ECO:0000256" key="1">
    <source>
        <dbReference type="ARBA" id="ARBA00004123"/>
    </source>
</evidence>
<dbReference type="EC" id="2.3.1.48" evidence="3"/>
<evidence type="ECO:0000256" key="3">
    <source>
        <dbReference type="ARBA" id="ARBA00013184"/>
    </source>
</evidence>
<keyword evidence="18" id="KW-0539">Nucleus</keyword>
<sequence>MVKDSEKDRLSDPTYAKWLLDAINKVKHQKQRPNFTRICNAVRQFHQVSQESIAEQLELTVQDGLILKVASKDGNWTYRDPSGVTPCKNRSLKVTLNMDLTKIIVKTIKELADPQGSNLKKIKSYIISTYNLDVEEGVELGEQLKVSLKKGVASGHLVRDGHCIKVGNKGLDESTASSSNSGSYDEDSASDLSFCFEQKTKCAKPVLICCFCLGDENKNRDGVPEDLISCAECGNSGHPSCLKFSPELTETVKKLRWQCIDCKTCSFCQKSGREDNMLFCDLCDRGFHMECCDPPLSKAPKGKWKCNICDPDRGNGKGRHFLEMAAKLAKKQKPNKSHHKDKNDAAKCPTPGCDGTGNVNSKSAYHRTQLACPKLTAQQRKICRIQKKYRNNKNGDVSESDEETGNVHKSNSRPTKEHPSSADGSNDSSDEDVSHTFEPFFNIDKPKGLVDGLSKFFTPTNKRTSRVSLNSYNADLAAIPKHKKMNDQTKSNSQQAANRLIKRSKYLQANKARRKCLEPPGSGQLKGLFDGLSHLYTAQGDRTKSHEQLNQDASKKNSKYDFIPVIDETMFTSVKDKLAESDDSSISSSSAGSSSETSSEDEQENSFATPSMSNSNSFLTGKHKGFVKRRGAGRGKKPLSERQVGVGKVVKRGFGRGPGRPPWKHLIGSVYLGRERVIDKNGLTNHKFNKGHGLKGGKGFSHGNVSEKNGSIKNFFSPKSASTPSPRGRGRGAVSHKNSLADRSAHTTPKGRGRGAVAGKRPSSVSSHSSDNSDDEEEEEEEVDLSSGLPPGVSDEDLLLFKQAQEKAQEALLEDAARQNGEPEVAAATPVPLPAVPGGPGRFPPCIEFGKYEIQTWYSSPYPQEYAKLPKLYICEYCLKYMKSRNILQRHMEKCDLLRPPANEIYRKDDLSVFEVDGNASKIYCQNLCLLAKLFLDHKTLYYDVEPFLFYVLTLNDEYGSHLVGYFSKEKHCQQKYNVSCIMTMPQYQRKGYGRFLIDFSYMLSRVEGHPGSPEKPLSDLGKVSYLAYWKSVIIEYLHKYQDSRITIKGMSRATGMCPHDIAHSLEMLNMVAQKDDKIVIAVNKELVKVHMEKLEAKKHLRIDLDQDCLRWTPLISNYVISEEERKAETELREMTQMVNRIAEDMEWIETVSPTVSPQKGRLFLDVRSPKLMDALASPTKLAAEAKNSTSPFKTEENQVKTPLKEEMDDSSESEMEENHVKSKKESPKKEEKANHPKRKVGRPPGKRKHLDTDLDPQESKKKRLEKESQDNDPVDHSGKENDEQNEKEVSEVKRDEEVPKAKGRRGWPKGVPRGSPVVSSPQKKKGRPPKNSYRTLMESKKEASSEKNHAKTNENSDSCDIKDQSSCNENGLFSKTSNEQDDSVNSPEGNIDLDDLSKELASGSRESDSSDSESESDNENVSREIEEAVQALQDAEQTDMEDMQSDLNDMVKKDDDETEQQRERHTPDDLPIPDPSPAPIAIGGDGISDTNSDVPAPLTPQVPTPSKDPSTPECSLLKSHHQEETPSLGPKTDILLESKSDSKLDGMRVSGSPEDPAHETDDDDIPSDDNFPEDEINSPSLCGARNLETCLSSDIQDNFDQITNTSANNSIQSNEQMTPQSVNNCVENPPSVPSVKHSPLPTTSQHQPTMVQQPHLQNQTCNNMQSVFTPQPNGMNNLQPGSNLGSTYGAVDIDVVTQMDLESPTSISSSELQNPISSGTDTTCVSNVQQAQTLNSMQNTAPALIGSFSDCAQQMPQPYQQVNMMQGARYMDMVNTSSTGYNMSPSTNTMPYCSSSASSYTSVLLQQNTTQRLTHSATPCPIPQVPINRQNSAPAGYAANSCSLAKLQQLTNGLSDLSGMPDNQMTPPPTMTPPPPHMTPSRQNLATPPVPNLQSQAVSGAVSLQQTYKQYQRQRANPRKSPNISVNPNMTTFTPNVTIRTGSNMIVGNYGNFQDIYRMQQQTFNQSYMNHHGFINSRLQTPQLPMQMFPNMNMNVNPAQQHFQQHMQPPQSNNMYTYGYINGQLGPSLNNGVMRR</sequence>
<dbReference type="Pfam" id="PF00538">
    <property type="entry name" value="Linker_histone"/>
    <property type="match status" value="1"/>
</dbReference>
<dbReference type="Pfam" id="PF01530">
    <property type="entry name" value="zf-C2HC"/>
    <property type="match status" value="1"/>
</dbReference>
<dbReference type="InParanoid" id="K1RAE7"/>
<dbReference type="InterPro" id="IPR001965">
    <property type="entry name" value="Znf_PHD"/>
</dbReference>
<dbReference type="InterPro" id="IPR048589">
    <property type="entry name" value="SAMD1-like_WH"/>
</dbReference>
<dbReference type="GO" id="GO:0003712">
    <property type="term" value="F:transcription coregulator activity"/>
    <property type="evidence" value="ECO:0007669"/>
    <property type="project" value="TreeGrafter"/>
</dbReference>
<feature type="compositionally biased region" description="Pro residues" evidence="20">
    <location>
        <begin position="1867"/>
        <end position="1879"/>
    </location>
</feature>
<feature type="compositionally biased region" description="Basic residues" evidence="20">
    <location>
        <begin position="621"/>
        <end position="637"/>
    </location>
</feature>
<feature type="region of interest" description="Disordered" evidence="20">
    <location>
        <begin position="1612"/>
        <end position="1654"/>
    </location>
</feature>
<dbReference type="Pfam" id="PF01853">
    <property type="entry name" value="MOZ_SAS"/>
    <property type="match status" value="1"/>
</dbReference>
<evidence type="ECO:0000256" key="2">
    <source>
        <dbReference type="ARBA" id="ARBA00010107"/>
    </source>
</evidence>
<feature type="domain" description="MYST-type HAT" evidence="23">
    <location>
        <begin position="839"/>
        <end position="1114"/>
    </location>
</feature>
<comment type="subcellular location">
    <subcellularLocation>
        <location evidence="1">Nucleus</location>
    </subcellularLocation>
</comment>
<feature type="compositionally biased region" description="Basic residues" evidence="20">
    <location>
        <begin position="1236"/>
        <end position="1250"/>
    </location>
</feature>
<keyword evidence="4" id="KW-0678">Repressor</keyword>
<dbReference type="CDD" id="cd15618">
    <property type="entry name" value="PHD1_MOZ_MORF"/>
    <property type="match status" value="1"/>
</dbReference>
<dbReference type="SMART" id="SM00526">
    <property type="entry name" value="H15"/>
    <property type="match status" value="1"/>
</dbReference>
<dbReference type="PANTHER" id="PTHR10615">
    <property type="entry name" value="HISTONE ACETYLTRANSFERASE"/>
    <property type="match status" value="1"/>
</dbReference>
<keyword evidence="14" id="KW-0007">Acetylation</keyword>
<comment type="similarity">
    <text evidence="2">Belongs to the MYST (SAS/MOZ) family.</text>
</comment>
<dbReference type="GO" id="GO:0040029">
    <property type="term" value="P:epigenetic regulation of gene expression"/>
    <property type="evidence" value="ECO:0007669"/>
    <property type="project" value="UniProtKB-ARBA"/>
</dbReference>